<dbReference type="PANTHER" id="PTHR31377">
    <property type="entry name" value="AGMATINE DEIMINASE-RELATED"/>
    <property type="match status" value="1"/>
</dbReference>
<keyword evidence="1" id="KW-0378">Hydrolase</keyword>
<reference evidence="2 3" key="1">
    <citation type="submission" date="2018-07" db="EMBL/GenBank/DDBJ databases">
        <title>Venubactetium sediminum gen. nov., sp. nov., isolated from a marine solar saltern.</title>
        <authorList>
            <person name="Wang S."/>
        </authorList>
    </citation>
    <scope>NUCLEOTIDE SEQUENCE [LARGE SCALE GENOMIC DNA]</scope>
    <source>
        <strain evidence="2 3">WD2A32</strain>
    </source>
</reference>
<keyword evidence="3" id="KW-1185">Reference proteome</keyword>
<dbReference type="Gene3D" id="3.75.10.10">
    <property type="entry name" value="L-arginine/glycine Amidinotransferase, Chain A"/>
    <property type="match status" value="1"/>
</dbReference>
<dbReference type="GO" id="GO:0004668">
    <property type="term" value="F:protein-arginine deiminase activity"/>
    <property type="evidence" value="ECO:0007669"/>
    <property type="project" value="InterPro"/>
</dbReference>
<dbReference type="PANTHER" id="PTHR31377:SF0">
    <property type="entry name" value="AGMATINE DEIMINASE-RELATED"/>
    <property type="match status" value="1"/>
</dbReference>
<dbReference type="InterPro" id="IPR007466">
    <property type="entry name" value="Peptidyl-Arg-deiminase_porph"/>
</dbReference>
<evidence type="ECO:0000256" key="1">
    <source>
        <dbReference type="ARBA" id="ARBA00022801"/>
    </source>
</evidence>
<proteinExistence type="predicted"/>
<evidence type="ECO:0000313" key="3">
    <source>
        <dbReference type="Proteomes" id="UP000253941"/>
    </source>
</evidence>
<dbReference type="GO" id="GO:0009446">
    <property type="term" value="P:putrescine biosynthetic process"/>
    <property type="evidence" value="ECO:0007669"/>
    <property type="project" value="InterPro"/>
</dbReference>
<protein>
    <submittedName>
        <fullName evidence="2">Agmatine deiminase family protein</fullName>
    </submittedName>
</protein>
<name>A0A369TDI8_9PROT</name>
<dbReference type="EMBL" id="QPMH01000004">
    <property type="protein sequence ID" value="RDD62902.1"/>
    <property type="molecule type" value="Genomic_DNA"/>
</dbReference>
<dbReference type="Proteomes" id="UP000253941">
    <property type="component" value="Unassembled WGS sequence"/>
</dbReference>
<dbReference type="AlphaFoldDB" id="A0A369TDI8"/>
<comment type="caution">
    <text evidence="2">The sequence shown here is derived from an EMBL/GenBank/DDBJ whole genome shotgun (WGS) entry which is preliminary data.</text>
</comment>
<accession>A0A369TDI8</accession>
<sequence length="333" mass="36113">MPAEWESHSRCWIAWPVREDLWGERIDAAREAYAEAARAISQFEPVTVIADPEHVADVSLLCGDGIGCLPMDHDDSWLRDTGPTFVADGAGNVAGVNWVFNGWGERYTPYDRDAAMASALLERLDIPAYESTLVLEGGAIHTDGDGTLLTTESVIFDPNRNGGRQRDEVEAELRELLGIETVIWLGEGLQDDDTGGHVDNLACFARPGVVLALTSKDPDDGNYAVLQDNLDRLRAATDARGRKLEVIQIEQPAARKGDDGQRLALSYINFYLANGAVIVPSFEDPKDDPAAQAIGKAFPNRKLLQMPALDIIHGGGGLHCITQQQPSGVVETG</sequence>
<gene>
    <name evidence="2" type="ORF">DRB17_06130</name>
</gene>
<dbReference type="Pfam" id="PF04371">
    <property type="entry name" value="PAD_porph"/>
    <property type="match status" value="1"/>
</dbReference>
<organism evidence="2 3">
    <name type="scientific">Ferruginivarius sediminum</name>
    <dbReference type="NCBI Taxonomy" id="2661937"/>
    <lineage>
        <taxon>Bacteria</taxon>
        <taxon>Pseudomonadati</taxon>
        <taxon>Pseudomonadota</taxon>
        <taxon>Alphaproteobacteria</taxon>
        <taxon>Rhodospirillales</taxon>
        <taxon>Rhodospirillaceae</taxon>
        <taxon>Ferruginivarius</taxon>
    </lineage>
</organism>
<evidence type="ECO:0000313" key="2">
    <source>
        <dbReference type="EMBL" id="RDD62902.1"/>
    </source>
</evidence>
<dbReference type="SUPFAM" id="SSF55909">
    <property type="entry name" value="Pentein"/>
    <property type="match status" value="1"/>
</dbReference>
<dbReference type="GO" id="GO:0047632">
    <property type="term" value="F:agmatine deiminase activity"/>
    <property type="evidence" value="ECO:0007669"/>
    <property type="project" value="TreeGrafter"/>
</dbReference>